<dbReference type="PANTHER" id="PTHR36688">
    <property type="entry name" value="ENDO/EXONUCLEASE/PHOSPHATASE DOMAIN-CONTAINING PROTEIN"/>
    <property type="match status" value="1"/>
</dbReference>
<dbReference type="AlphaFoldDB" id="A0AAE1D645"/>
<feature type="domain" description="Endonuclease/exonuclease/phosphatase" evidence="1">
    <location>
        <begin position="116"/>
        <end position="225"/>
    </location>
</feature>
<sequence>MFACYQSMTATLGLCGIAPLVRGQDRTAPGPVPRRSPPYATDCDSDFLAMETHLNSSFRFHIRGYELYINDRKDRPKEGVAILIRNKIPFVEISRSQDSDTEYVGVRLILGGKDLYVYTVYSPPNKQIDLQDIKPTPESWTICGDFNSHSPAWDYKKVDAKGEDVEDWIASNKLILINTPYDEPTSRSWNTISTPDLAAATDDIQKVTQLEACSQLGGSDHRPVILNVNRDIKLNPHRLPPTWNYKKAYWENFQEIADGLIKNLFSRHYNIDSNISTFTKSIIQAAKLFIPRSRRKDYKP</sequence>
<name>A0AAE1D645_9GAST</name>
<keyword evidence="3" id="KW-1185">Reference proteome</keyword>
<reference evidence="2" key="1">
    <citation type="journal article" date="2023" name="G3 (Bethesda)">
        <title>A reference genome for the long-term kleptoplast-retaining sea slug Elysia crispata morphotype clarki.</title>
        <authorList>
            <person name="Eastman K.E."/>
            <person name="Pendleton A.L."/>
            <person name="Shaikh M.A."/>
            <person name="Suttiyut T."/>
            <person name="Ogas R."/>
            <person name="Tomko P."/>
            <person name="Gavelis G."/>
            <person name="Widhalm J.R."/>
            <person name="Wisecaver J.H."/>
        </authorList>
    </citation>
    <scope>NUCLEOTIDE SEQUENCE</scope>
    <source>
        <strain evidence="2">ECLA1</strain>
    </source>
</reference>
<organism evidence="2 3">
    <name type="scientific">Elysia crispata</name>
    <name type="common">lettuce slug</name>
    <dbReference type="NCBI Taxonomy" id="231223"/>
    <lineage>
        <taxon>Eukaryota</taxon>
        <taxon>Metazoa</taxon>
        <taxon>Spiralia</taxon>
        <taxon>Lophotrochozoa</taxon>
        <taxon>Mollusca</taxon>
        <taxon>Gastropoda</taxon>
        <taxon>Heterobranchia</taxon>
        <taxon>Euthyneura</taxon>
        <taxon>Panpulmonata</taxon>
        <taxon>Sacoglossa</taxon>
        <taxon>Placobranchoidea</taxon>
        <taxon>Plakobranchidae</taxon>
        <taxon>Elysia</taxon>
    </lineage>
</organism>
<evidence type="ECO:0000313" key="2">
    <source>
        <dbReference type="EMBL" id="KAK3757858.1"/>
    </source>
</evidence>
<comment type="caution">
    <text evidence="2">The sequence shown here is derived from an EMBL/GenBank/DDBJ whole genome shotgun (WGS) entry which is preliminary data.</text>
</comment>
<dbReference type="InterPro" id="IPR036691">
    <property type="entry name" value="Endo/exonu/phosph_ase_sf"/>
</dbReference>
<dbReference type="InterPro" id="IPR005135">
    <property type="entry name" value="Endo/exonuclease/phosphatase"/>
</dbReference>
<evidence type="ECO:0000259" key="1">
    <source>
        <dbReference type="Pfam" id="PF14529"/>
    </source>
</evidence>
<evidence type="ECO:0000313" key="3">
    <source>
        <dbReference type="Proteomes" id="UP001283361"/>
    </source>
</evidence>
<accession>A0AAE1D645</accession>
<dbReference type="Proteomes" id="UP001283361">
    <property type="component" value="Unassembled WGS sequence"/>
</dbReference>
<protein>
    <recommendedName>
        <fullName evidence="1">Endonuclease/exonuclease/phosphatase domain-containing protein</fullName>
    </recommendedName>
</protein>
<proteinExistence type="predicted"/>
<dbReference type="InterPro" id="IPR052560">
    <property type="entry name" value="RdDP_mobile_element"/>
</dbReference>
<dbReference type="GO" id="GO:0003824">
    <property type="term" value="F:catalytic activity"/>
    <property type="evidence" value="ECO:0007669"/>
    <property type="project" value="InterPro"/>
</dbReference>
<gene>
    <name evidence="2" type="ORF">RRG08_014414</name>
</gene>
<dbReference type="SUPFAM" id="SSF56219">
    <property type="entry name" value="DNase I-like"/>
    <property type="match status" value="1"/>
</dbReference>
<dbReference type="Gene3D" id="3.60.10.10">
    <property type="entry name" value="Endonuclease/exonuclease/phosphatase"/>
    <property type="match status" value="1"/>
</dbReference>
<dbReference type="PANTHER" id="PTHR36688:SF2">
    <property type="entry name" value="ENDONUCLEASE_EXONUCLEASE_PHOSPHATASE DOMAIN-CONTAINING PROTEIN"/>
    <property type="match status" value="1"/>
</dbReference>
<dbReference type="EMBL" id="JAWDGP010005317">
    <property type="protein sequence ID" value="KAK3757858.1"/>
    <property type="molecule type" value="Genomic_DNA"/>
</dbReference>
<dbReference type="Pfam" id="PF14529">
    <property type="entry name" value="Exo_endo_phos_2"/>
    <property type="match status" value="1"/>
</dbReference>